<evidence type="ECO:0000256" key="2">
    <source>
        <dbReference type="ARBA" id="ARBA00022694"/>
    </source>
</evidence>
<dbReference type="InterPro" id="IPR023572">
    <property type="entry name" value="Archease_dom"/>
</dbReference>
<comment type="similarity">
    <text evidence="1">Belongs to the archease family.</text>
</comment>
<proteinExistence type="inferred from homology"/>
<keyword evidence="7" id="KW-1185">Reference proteome</keyword>
<protein>
    <submittedName>
        <fullName evidence="6">Archease</fullName>
    </submittedName>
</protein>
<organism evidence="6 7">
    <name type="scientific">Blattamonas nauphoetae</name>
    <dbReference type="NCBI Taxonomy" id="2049346"/>
    <lineage>
        <taxon>Eukaryota</taxon>
        <taxon>Metamonada</taxon>
        <taxon>Preaxostyla</taxon>
        <taxon>Oxymonadida</taxon>
        <taxon>Blattamonas</taxon>
    </lineage>
</organism>
<feature type="domain" description="Archease" evidence="5">
    <location>
        <begin position="7"/>
        <end position="145"/>
    </location>
</feature>
<evidence type="ECO:0000259" key="5">
    <source>
        <dbReference type="Pfam" id="PF01951"/>
    </source>
</evidence>
<sequence>MSESRGYETLDHTADIQFHSWGTTMKEAFEQIGLCMFDYVTELQALEIDDSLTHDFEASGHDMESLLFAYMDELLFQFSAEMFTPKEIEVLELDEQSFQIKCLVKGETFDRQKHPMGCEIKAITYSNMQIHQTDGKVDLFVIVDI</sequence>
<dbReference type="Gene3D" id="3.55.10.10">
    <property type="entry name" value="Archease domain"/>
    <property type="match status" value="1"/>
</dbReference>
<name>A0ABQ9XR19_9EUKA</name>
<dbReference type="EMBL" id="JARBJD010000099">
    <property type="protein sequence ID" value="KAK2952781.1"/>
    <property type="molecule type" value="Genomic_DNA"/>
</dbReference>
<reference evidence="6 7" key="1">
    <citation type="journal article" date="2022" name="bioRxiv">
        <title>Genomics of Preaxostyla Flagellates Illuminates Evolutionary Transitions and the Path Towards Mitochondrial Loss.</title>
        <authorList>
            <person name="Novak L.V.F."/>
            <person name="Treitli S.C."/>
            <person name="Pyrih J."/>
            <person name="Halakuc P."/>
            <person name="Pipaliya S.V."/>
            <person name="Vacek V."/>
            <person name="Brzon O."/>
            <person name="Soukal P."/>
            <person name="Eme L."/>
            <person name="Dacks J.B."/>
            <person name="Karnkowska A."/>
            <person name="Elias M."/>
            <person name="Hampl V."/>
        </authorList>
    </citation>
    <scope>NUCLEOTIDE SEQUENCE [LARGE SCALE GENOMIC DNA]</scope>
    <source>
        <strain evidence="6">NAU3</strain>
        <tissue evidence="6">Gut</tissue>
    </source>
</reference>
<evidence type="ECO:0000256" key="3">
    <source>
        <dbReference type="ARBA" id="ARBA00022723"/>
    </source>
</evidence>
<dbReference type="SUPFAM" id="SSF69819">
    <property type="entry name" value="MTH1598-like"/>
    <property type="match status" value="1"/>
</dbReference>
<dbReference type="InterPro" id="IPR036820">
    <property type="entry name" value="Archease_dom_sf"/>
</dbReference>
<evidence type="ECO:0000256" key="1">
    <source>
        <dbReference type="ARBA" id="ARBA00007963"/>
    </source>
</evidence>
<dbReference type="Pfam" id="PF01951">
    <property type="entry name" value="Archease"/>
    <property type="match status" value="1"/>
</dbReference>
<evidence type="ECO:0000313" key="6">
    <source>
        <dbReference type="EMBL" id="KAK2952781.1"/>
    </source>
</evidence>
<dbReference type="InterPro" id="IPR002804">
    <property type="entry name" value="Archease"/>
</dbReference>
<keyword evidence="3" id="KW-0479">Metal-binding</keyword>
<evidence type="ECO:0000256" key="4">
    <source>
        <dbReference type="ARBA" id="ARBA00022837"/>
    </source>
</evidence>
<gene>
    <name evidence="6" type="ORF">BLNAU_12249</name>
</gene>
<accession>A0ABQ9XR19</accession>
<comment type="caution">
    <text evidence="6">The sequence shown here is derived from an EMBL/GenBank/DDBJ whole genome shotgun (WGS) entry which is preliminary data.</text>
</comment>
<keyword evidence="4" id="KW-0106">Calcium</keyword>
<dbReference type="PANTHER" id="PTHR12682:SF11">
    <property type="entry name" value="PROTEIN ARCHEASE"/>
    <property type="match status" value="1"/>
</dbReference>
<evidence type="ECO:0000313" key="7">
    <source>
        <dbReference type="Proteomes" id="UP001281761"/>
    </source>
</evidence>
<dbReference type="Proteomes" id="UP001281761">
    <property type="component" value="Unassembled WGS sequence"/>
</dbReference>
<keyword evidence="2" id="KW-0819">tRNA processing</keyword>
<dbReference type="PANTHER" id="PTHR12682">
    <property type="entry name" value="ARCHEASE"/>
    <property type="match status" value="1"/>
</dbReference>